<feature type="region of interest" description="Disordered" evidence="2">
    <location>
        <begin position="56"/>
        <end position="82"/>
    </location>
</feature>
<dbReference type="EMBL" id="KZ288227">
    <property type="protein sequence ID" value="PBC31802.1"/>
    <property type="molecule type" value="Genomic_DNA"/>
</dbReference>
<reference evidence="4 5" key="1">
    <citation type="submission" date="2014-07" db="EMBL/GenBank/DDBJ databases">
        <title>Genomic and transcriptomic analysis on Apis cerana provide comprehensive insights into honey bee biology.</title>
        <authorList>
            <person name="Diao Q."/>
            <person name="Sun L."/>
            <person name="Zheng H."/>
            <person name="Zheng H."/>
            <person name="Xu S."/>
            <person name="Wang S."/>
            <person name="Zeng Z."/>
            <person name="Hu F."/>
            <person name="Su S."/>
            <person name="Wu J."/>
        </authorList>
    </citation>
    <scope>NUCLEOTIDE SEQUENCE [LARGE SCALE GENOMIC DNA]</scope>
    <source>
        <tissue evidence="4">Pupae without intestine</tissue>
    </source>
</reference>
<feature type="domain" description="C2H2-type" evidence="3">
    <location>
        <begin position="92"/>
        <end position="114"/>
    </location>
</feature>
<gene>
    <name evidence="4" type="ORF">APICC_02210</name>
</gene>
<keyword evidence="1" id="KW-0479">Metal-binding</keyword>
<dbReference type="SMART" id="SM00355">
    <property type="entry name" value="ZnF_C2H2"/>
    <property type="match status" value="2"/>
</dbReference>
<keyword evidence="1" id="KW-0863">Zinc-finger</keyword>
<dbReference type="AlphaFoldDB" id="A0A2A3EKM0"/>
<proteinExistence type="predicted"/>
<evidence type="ECO:0000313" key="5">
    <source>
        <dbReference type="Proteomes" id="UP000242457"/>
    </source>
</evidence>
<evidence type="ECO:0000313" key="4">
    <source>
        <dbReference type="EMBL" id="PBC31802.1"/>
    </source>
</evidence>
<name>A0A2A3EKM0_APICC</name>
<evidence type="ECO:0000256" key="2">
    <source>
        <dbReference type="SAM" id="MobiDB-lite"/>
    </source>
</evidence>
<evidence type="ECO:0000256" key="1">
    <source>
        <dbReference type="PROSITE-ProRule" id="PRU00042"/>
    </source>
</evidence>
<keyword evidence="1" id="KW-0862">Zinc</keyword>
<dbReference type="Proteomes" id="UP000242457">
    <property type="component" value="Unassembled WGS sequence"/>
</dbReference>
<accession>A0A2A3EKM0</accession>
<dbReference type="InterPro" id="IPR013087">
    <property type="entry name" value="Znf_C2H2_type"/>
</dbReference>
<sequence length="154" mass="18068">MKDNIGDIDLELLAAFDDVPMLSQLENMILEAGYFNIDLFDHISIATLGTNSRNEASSSQQTYIREPGTEDGTGDNTQTPEDQHNFLVPKIFKCIYCNKQFYNKKACRKHHVKHVKQLLQCQCCGRRCFNVSDLRRHYKYYHFYDPREVIMDHR</sequence>
<evidence type="ECO:0000259" key="3">
    <source>
        <dbReference type="PROSITE" id="PS50157"/>
    </source>
</evidence>
<dbReference type="Gene3D" id="3.30.160.60">
    <property type="entry name" value="Classic Zinc Finger"/>
    <property type="match status" value="1"/>
</dbReference>
<feature type="domain" description="C2H2-type" evidence="3">
    <location>
        <begin position="119"/>
        <end position="147"/>
    </location>
</feature>
<dbReference type="OrthoDB" id="1933825at2759"/>
<keyword evidence="5" id="KW-1185">Reference proteome</keyword>
<dbReference type="GO" id="GO:0008270">
    <property type="term" value="F:zinc ion binding"/>
    <property type="evidence" value="ECO:0007669"/>
    <property type="project" value="UniProtKB-KW"/>
</dbReference>
<organism evidence="4 5">
    <name type="scientific">Apis cerana cerana</name>
    <name type="common">Oriental honeybee</name>
    <dbReference type="NCBI Taxonomy" id="94128"/>
    <lineage>
        <taxon>Eukaryota</taxon>
        <taxon>Metazoa</taxon>
        <taxon>Ecdysozoa</taxon>
        <taxon>Arthropoda</taxon>
        <taxon>Hexapoda</taxon>
        <taxon>Insecta</taxon>
        <taxon>Pterygota</taxon>
        <taxon>Neoptera</taxon>
        <taxon>Endopterygota</taxon>
        <taxon>Hymenoptera</taxon>
        <taxon>Apocrita</taxon>
        <taxon>Aculeata</taxon>
        <taxon>Apoidea</taxon>
        <taxon>Anthophila</taxon>
        <taxon>Apidae</taxon>
        <taxon>Apis</taxon>
    </lineage>
</organism>
<protein>
    <recommendedName>
        <fullName evidence="3">C2H2-type domain-containing protein</fullName>
    </recommendedName>
</protein>
<dbReference type="PROSITE" id="PS50157">
    <property type="entry name" value="ZINC_FINGER_C2H2_2"/>
    <property type="match status" value="2"/>
</dbReference>
<dbReference type="PROSITE" id="PS00028">
    <property type="entry name" value="ZINC_FINGER_C2H2_1"/>
    <property type="match status" value="2"/>
</dbReference>